<dbReference type="EMBL" id="MU853972">
    <property type="protein sequence ID" value="KAK3934629.1"/>
    <property type="molecule type" value="Genomic_DNA"/>
</dbReference>
<reference evidence="2" key="1">
    <citation type="journal article" date="2023" name="Mol. Phylogenet. Evol.">
        <title>Genome-scale phylogeny and comparative genomics of the fungal order Sordariales.</title>
        <authorList>
            <person name="Hensen N."/>
            <person name="Bonometti L."/>
            <person name="Westerberg I."/>
            <person name="Brannstrom I.O."/>
            <person name="Guillou S."/>
            <person name="Cros-Aarteil S."/>
            <person name="Calhoun S."/>
            <person name="Haridas S."/>
            <person name="Kuo A."/>
            <person name="Mondo S."/>
            <person name="Pangilinan J."/>
            <person name="Riley R."/>
            <person name="LaButti K."/>
            <person name="Andreopoulos B."/>
            <person name="Lipzen A."/>
            <person name="Chen C."/>
            <person name="Yan M."/>
            <person name="Daum C."/>
            <person name="Ng V."/>
            <person name="Clum A."/>
            <person name="Steindorff A."/>
            <person name="Ohm R.A."/>
            <person name="Martin F."/>
            <person name="Silar P."/>
            <person name="Natvig D.O."/>
            <person name="Lalanne C."/>
            <person name="Gautier V."/>
            <person name="Ament-Velasquez S.L."/>
            <person name="Kruys A."/>
            <person name="Hutchinson M.I."/>
            <person name="Powell A.J."/>
            <person name="Barry K."/>
            <person name="Miller A.N."/>
            <person name="Grigoriev I.V."/>
            <person name="Debuchy R."/>
            <person name="Gladieux P."/>
            <person name="Hiltunen Thoren M."/>
            <person name="Johannesson H."/>
        </authorList>
    </citation>
    <scope>NUCLEOTIDE SEQUENCE [LARGE SCALE GENOMIC DNA]</scope>
    <source>
        <strain evidence="2">CBS 340.73</strain>
    </source>
</reference>
<evidence type="ECO:0000313" key="2">
    <source>
        <dbReference type="Proteomes" id="UP001303473"/>
    </source>
</evidence>
<dbReference type="AlphaFoldDB" id="A0AAN6MWI6"/>
<dbReference type="Proteomes" id="UP001303473">
    <property type="component" value="Unassembled WGS sequence"/>
</dbReference>
<proteinExistence type="predicted"/>
<keyword evidence="2" id="KW-1185">Reference proteome</keyword>
<gene>
    <name evidence="1" type="ORF">QBC46DRAFT_426519</name>
</gene>
<organism evidence="1 2">
    <name type="scientific">Diplogelasinospora grovesii</name>
    <dbReference type="NCBI Taxonomy" id="303347"/>
    <lineage>
        <taxon>Eukaryota</taxon>
        <taxon>Fungi</taxon>
        <taxon>Dikarya</taxon>
        <taxon>Ascomycota</taxon>
        <taxon>Pezizomycotina</taxon>
        <taxon>Sordariomycetes</taxon>
        <taxon>Sordariomycetidae</taxon>
        <taxon>Sordariales</taxon>
        <taxon>Diplogelasinosporaceae</taxon>
        <taxon>Diplogelasinospora</taxon>
    </lineage>
</organism>
<accession>A0AAN6MWI6</accession>
<protein>
    <submittedName>
        <fullName evidence="1">Uncharacterized protein</fullName>
    </submittedName>
</protein>
<name>A0AAN6MWI6_9PEZI</name>
<sequence length="198" mass="21933">MSTPTDFDWTNFRIFQGECSVGKEIFGWNSTDFDEWLKKLRSGLQADPSGSSSGIPKDNASDVLALLDRFFPLTDGDKPPSVIVSFESGQLEIRDPLSALGYIFSIARMSQESPPATLTWWNYVVPLLAIFARSVFLVSSTEDAHRPIMCGAMYFGFPRNSNRLVVMLGSSGGSLKENNTAHELTKRELGKCKPLQGR</sequence>
<comment type="caution">
    <text evidence="1">The sequence shown here is derived from an EMBL/GenBank/DDBJ whole genome shotgun (WGS) entry which is preliminary data.</text>
</comment>
<evidence type="ECO:0000313" key="1">
    <source>
        <dbReference type="EMBL" id="KAK3934629.1"/>
    </source>
</evidence>